<proteinExistence type="predicted"/>
<gene>
    <name evidence="1" type="primary">AFT2</name>
    <name evidence="1" type="ORF">SCY_5529</name>
</gene>
<reference evidence="1 2" key="1">
    <citation type="journal article" date="2007" name="Proc. Natl. Acad. Sci. U.S.A.">
        <title>Genome sequencing and comparative analysis of Saccharomyces cerevisiae strain YJM789.</title>
        <authorList>
            <person name="Wei W."/>
            <person name="McCusker J.H."/>
            <person name="Hyman R.W."/>
            <person name="Jones T."/>
            <person name="Ning Y."/>
            <person name="Cao Z."/>
            <person name="Gu Z."/>
            <person name="Bruno D."/>
            <person name="Miranda M."/>
            <person name="Nguyen M."/>
            <person name="Wilhelmy J."/>
            <person name="Komp C."/>
            <person name="Tamse R."/>
            <person name="Wang X."/>
            <person name="Jia P."/>
            <person name="Luedi P."/>
            <person name="Oefner P.J."/>
            <person name="David L."/>
            <person name="Dietrich F.S."/>
            <person name="Li Y."/>
            <person name="Davis R.W."/>
            <person name="Steinmetz L.M."/>
        </authorList>
    </citation>
    <scope>NUCLEOTIDE SEQUENCE [LARGE SCALE GENOMIC DNA]</scope>
    <source>
        <strain evidence="1 2">YJM789</strain>
    </source>
</reference>
<accession>A6ZW52</accession>
<dbReference type="InterPro" id="IPR014842">
    <property type="entry name" value="AFT"/>
</dbReference>
<dbReference type="OrthoDB" id="4068596at2759"/>
<sequence length="416" mass="47181">MKAKSMKSIISVPISVSKTGKMKLTASPDNLASMMSKDQNKLIHLDPVPSFEDRHEIKPWLQKIFYPQGIDIVIERSDSSKVTFKCRSVRSKVGLNPKSKGSSSRSHACPFRIRAAYSVRLQKWNVVVMNNIHSHELRFDLITKTDDYKKFKENLRQKNDEKAIKTFDELEYKASLNLPLVTPIISCDCGLTKEIEAFNNIFLPLSNPPLTSKKNLLKTNKNSVSKIKSRQMDNSKPRPRLKTKLDADLHDTGFLDNFKTRNSCVKIEKEDSLTNLNEIDFTNMFCNDNFIQNYNQGLMELLTEPTPGPSSSSCILPSTPTRPLSQSKMDIALSESTTSSPNFMETDAPYGDEIIKVYKDTKSNAPTADTDIATNLGKERNENFGMLNYNYEALLHFNDEHFNELNSIDPALISKY</sequence>
<dbReference type="HOGENOM" id="CLU_674652_0_0_1"/>
<dbReference type="GO" id="GO:0045944">
    <property type="term" value="P:positive regulation of transcription by RNA polymerase II"/>
    <property type="evidence" value="ECO:0007669"/>
    <property type="project" value="InterPro"/>
</dbReference>
<dbReference type="GO" id="GO:0000981">
    <property type="term" value="F:DNA-binding transcription factor activity, RNA polymerase II-specific"/>
    <property type="evidence" value="ECO:0007669"/>
    <property type="project" value="InterPro"/>
</dbReference>
<dbReference type="Proteomes" id="UP000007060">
    <property type="component" value="Unassembled WGS sequence"/>
</dbReference>
<name>A6ZW52_YEAS7</name>
<organism evidence="1 2">
    <name type="scientific">Saccharomyces cerevisiae (strain YJM789)</name>
    <name type="common">Baker's yeast</name>
    <dbReference type="NCBI Taxonomy" id="307796"/>
    <lineage>
        <taxon>Eukaryota</taxon>
        <taxon>Fungi</taxon>
        <taxon>Dikarya</taxon>
        <taxon>Ascomycota</taxon>
        <taxon>Saccharomycotina</taxon>
        <taxon>Saccharomycetes</taxon>
        <taxon>Saccharomycetales</taxon>
        <taxon>Saccharomycetaceae</taxon>
        <taxon>Saccharomyces</taxon>
    </lineage>
</organism>
<comment type="caution">
    <text evidence="1">The sequence shown here is derived from an EMBL/GenBank/DDBJ whole genome shotgun (WGS) entry which is preliminary data.</text>
</comment>
<dbReference type="GO" id="GO:0010106">
    <property type="term" value="P:cellular response to iron ion starvation"/>
    <property type="evidence" value="ECO:0007669"/>
    <property type="project" value="InterPro"/>
</dbReference>
<evidence type="ECO:0000313" key="2">
    <source>
        <dbReference type="Proteomes" id="UP000007060"/>
    </source>
</evidence>
<dbReference type="AlphaFoldDB" id="A6ZW52"/>
<dbReference type="EMBL" id="AAFW02000135">
    <property type="protein sequence ID" value="EDN60944.1"/>
    <property type="molecule type" value="Genomic_DNA"/>
</dbReference>
<evidence type="ECO:0000313" key="1">
    <source>
        <dbReference type="EMBL" id="EDN60944.1"/>
    </source>
</evidence>
<dbReference type="Pfam" id="PF08731">
    <property type="entry name" value="AFT"/>
    <property type="match status" value="1"/>
</dbReference>
<protein>
    <submittedName>
        <fullName evidence="1">Activator of iron transcription</fullName>
    </submittedName>
</protein>